<feature type="domain" description="Spore protein YkvP/CgeB glycosyl transferase-like" evidence="2">
    <location>
        <begin position="199"/>
        <end position="338"/>
    </location>
</feature>
<dbReference type="EMBL" id="CP002629">
    <property type="protein sequence ID" value="AEB09505.1"/>
    <property type="molecule type" value="Genomic_DNA"/>
</dbReference>
<dbReference type="SUPFAM" id="SSF53756">
    <property type="entry name" value="UDP-Glycosyltransferase/glycogen phosphorylase"/>
    <property type="match status" value="1"/>
</dbReference>
<reference evidence="3 4" key="1">
    <citation type="journal article" date="2011" name="Stand. Genomic Sci.">
        <title>Complete genome sequence of the acetate-degrading sulfate reducer Desulfobacca acetoxidans type strain (ASRB2).</title>
        <authorList>
            <person name="Goker M."/>
            <person name="Teshima H."/>
            <person name="Lapidus A."/>
            <person name="Nolan M."/>
            <person name="Lucas S."/>
            <person name="Hammon N."/>
            <person name="Deshpande S."/>
            <person name="Cheng J.F."/>
            <person name="Tapia R."/>
            <person name="Han C."/>
            <person name="Goodwin L."/>
            <person name="Pitluck S."/>
            <person name="Huntemann M."/>
            <person name="Liolios K."/>
            <person name="Ivanova N."/>
            <person name="Pagani I."/>
            <person name="Mavromatis K."/>
            <person name="Ovchinikova G."/>
            <person name="Pati A."/>
            <person name="Chen A."/>
            <person name="Palaniappan K."/>
            <person name="Land M."/>
            <person name="Hauser L."/>
            <person name="Brambilla E.M."/>
            <person name="Rohde M."/>
            <person name="Spring S."/>
            <person name="Detter J.C."/>
            <person name="Woyke T."/>
            <person name="Bristow J."/>
            <person name="Eisen J.A."/>
            <person name="Markowitz V."/>
            <person name="Hugenholtz P."/>
            <person name="Kyrpides N.C."/>
            <person name="Klenk H.P."/>
        </authorList>
    </citation>
    <scope>NUCLEOTIDE SEQUENCE [LARGE SCALE GENOMIC DNA]</scope>
    <source>
        <strain evidence="4">ATCC 700848 / DSM 11109 / ASRB2</strain>
    </source>
</reference>
<dbReference type="Proteomes" id="UP000000483">
    <property type="component" value="Chromosome"/>
</dbReference>
<evidence type="ECO:0000256" key="1">
    <source>
        <dbReference type="SAM" id="MobiDB-lite"/>
    </source>
</evidence>
<dbReference type="eggNOG" id="COG4641">
    <property type="taxonomic scope" value="Bacteria"/>
</dbReference>
<dbReference type="STRING" id="880072.Desac_1657"/>
<reference evidence="4" key="2">
    <citation type="submission" date="2011-03" db="EMBL/GenBank/DDBJ databases">
        <title>The complete genome of Desulfobacca acetoxidans DSM 11109.</title>
        <authorList>
            <consortium name="US DOE Joint Genome Institute (JGI-PGF)"/>
            <person name="Lucas S."/>
            <person name="Copeland A."/>
            <person name="Lapidus A."/>
            <person name="Bruce D."/>
            <person name="Goodwin L."/>
            <person name="Pitluck S."/>
            <person name="Peters L."/>
            <person name="Kyrpides N."/>
            <person name="Mavromatis K."/>
            <person name="Ivanova N."/>
            <person name="Ovchinnikova G."/>
            <person name="Teshima H."/>
            <person name="Detter J.C."/>
            <person name="Han C."/>
            <person name="Land M."/>
            <person name="Hauser L."/>
            <person name="Markowitz V."/>
            <person name="Cheng J.-F."/>
            <person name="Hugenholtz P."/>
            <person name="Woyke T."/>
            <person name="Wu D."/>
            <person name="Spring S."/>
            <person name="Schueler E."/>
            <person name="Brambilla E."/>
            <person name="Klenk H.-P."/>
            <person name="Eisen J.A."/>
        </authorList>
    </citation>
    <scope>NUCLEOTIDE SEQUENCE [LARGE SCALE GENOMIC DNA]</scope>
    <source>
        <strain evidence="4">ATCC 700848 / DSM 11109 / ASRB2</strain>
    </source>
</reference>
<evidence type="ECO:0000313" key="4">
    <source>
        <dbReference type="Proteomes" id="UP000000483"/>
    </source>
</evidence>
<evidence type="ECO:0000259" key="2">
    <source>
        <dbReference type="Pfam" id="PF13524"/>
    </source>
</evidence>
<organism evidence="3 4">
    <name type="scientific">Desulfobacca acetoxidans (strain ATCC 700848 / DSM 11109 / ASRB2)</name>
    <dbReference type="NCBI Taxonomy" id="880072"/>
    <lineage>
        <taxon>Bacteria</taxon>
        <taxon>Pseudomonadati</taxon>
        <taxon>Thermodesulfobacteriota</taxon>
        <taxon>Desulfobaccia</taxon>
        <taxon>Desulfobaccales</taxon>
        <taxon>Desulfobaccaceae</taxon>
        <taxon>Desulfobacca</taxon>
    </lineage>
</organism>
<dbReference type="OrthoDB" id="9791241at2"/>
<dbReference type="KEGG" id="dao:Desac_1657"/>
<feature type="region of interest" description="Disordered" evidence="1">
    <location>
        <begin position="348"/>
        <end position="372"/>
    </location>
</feature>
<dbReference type="HOGENOM" id="CLU_072270_0_0_7"/>
<gene>
    <name evidence="3" type="ordered locus">Desac_1657</name>
</gene>
<sequence length="372" mass="42550">MRCAVIGPIHTDSFAKCIITAFMDMGHQVMSINPDRGLLSGWLPDSLYTKNSFRIRSLERLLIKAIPELEVVIFRKALHELNRFEPELVLSTIWDIPPDVVSNFKKGPARTPITAVWCPDAMINFDRQYIFTAPWDYLFFTDEYIVEFFHNLELNAHLLPLACYPGWHRQVRLTPEEKEFYGCDITTAGNLYGVRVKVFEQLLDYDVKIWGASPGRTITSPVRRFHQHRYVGELEKSKAFNAAAIVLNNMHYAAIRGLNKRAFEACGCGGFQLISDSSVLAQYFVPGQEVVVYRNLQELRELVPYYLNRPEERAAIAAAGYRRAQSEHTYHRRLETMLRIIAADKNQSKSCQDDSIPQPGAAQPITDQEMAT</sequence>
<name>F2NJJ3_DESAR</name>
<dbReference type="AlphaFoldDB" id="F2NJJ3"/>
<proteinExistence type="predicted"/>
<keyword evidence="4" id="KW-1185">Reference proteome</keyword>
<evidence type="ECO:0000313" key="3">
    <source>
        <dbReference type="EMBL" id="AEB09505.1"/>
    </source>
</evidence>
<dbReference type="Pfam" id="PF13524">
    <property type="entry name" value="Glyco_trans_1_2"/>
    <property type="match status" value="1"/>
</dbReference>
<dbReference type="InterPro" id="IPR055259">
    <property type="entry name" value="YkvP/CgeB_Glyco_trans-like"/>
</dbReference>
<accession>F2NJJ3</accession>
<protein>
    <recommendedName>
        <fullName evidence="2">Spore protein YkvP/CgeB glycosyl transferase-like domain-containing protein</fullName>
    </recommendedName>
</protein>